<evidence type="ECO:0000256" key="4">
    <source>
        <dbReference type="ARBA" id="ARBA00025742"/>
    </source>
</evidence>
<dbReference type="SUPFAM" id="SSF56300">
    <property type="entry name" value="Metallo-dependent phosphatases"/>
    <property type="match status" value="1"/>
</dbReference>
<dbReference type="OrthoDB" id="9784378at2"/>
<evidence type="ECO:0000313" key="7">
    <source>
        <dbReference type="Proteomes" id="UP000188276"/>
    </source>
</evidence>
<sequence>MSLNDYIGKTLKPWPILVDHYIQISDIHFCIEDKNHDSRKNLSLVLNKINDLYDKYILVLSGDLVIKADKAHYIELYQYIRGFTHNPIYAIPGNHDDIALMQKLATQENLFKIQDVLEIGGNDVIFLDSK</sequence>
<keyword evidence="7" id="KW-1185">Reference proteome</keyword>
<accession>A0A1R4LU04</accession>
<evidence type="ECO:0000313" key="6">
    <source>
        <dbReference type="EMBL" id="SJN60066.1"/>
    </source>
</evidence>
<evidence type="ECO:0000256" key="3">
    <source>
        <dbReference type="ARBA" id="ARBA00023004"/>
    </source>
</evidence>
<dbReference type="STRING" id="1123498.VR7878_03970"/>
<dbReference type="GO" id="GO:0046872">
    <property type="term" value="F:metal ion binding"/>
    <property type="evidence" value="ECO:0007669"/>
    <property type="project" value="UniProtKB-KW"/>
</dbReference>
<dbReference type="InterPro" id="IPR029052">
    <property type="entry name" value="Metallo-depent_PP-like"/>
</dbReference>
<dbReference type="Gene3D" id="3.60.21.10">
    <property type="match status" value="1"/>
</dbReference>
<dbReference type="Pfam" id="PF00149">
    <property type="entry name" value="Metallophos"/>
    <property type="match status" value="1"/>
</dbReference>
<dbReference type="InterPro" id="IPR004843">
    <property type="entry name" value="Calcineurin-like_PHP"/>
</dbReference>
<dbReference type="Proteomes" id="UP000188276">
    <property type="component" value="Unassembled WGS sequence"/>
</dbReference>
<comment type="similarity">
    <text evidence="4">Belongs to the cyclic nucleotide phosphodiesterase class-III family.</text>
</comment>
<dbReference type="PANTHER" id="PTHR42988">
    <property type="entry name" value="PHOSPHOHYDROLASE"/>
    <property type="match status" value="1"/>
</dbReference>
<dbReference type="AlphaFoldDB" id="A0A1R4LU04"/>
<evidence type="ECO:0000259" key="5">
    <source>
        <dbReference type="Pfam" id="PF00149"/>
    </source>
</evidence>
<keyword evidence="2" id="KW-0378">Hydrolase</keyword>
<keyword evidence="1" id="KW-0479">Metal-binding</keyword>
<dbReference type="EMBL" id="FULE01000088">
    <property type="protein sequence ID" value="SJN60066.1"/>
    <property type="molecule type" value="Genomic_DNA"/>
</dbReference>
<dbReference type="GO" id="GO:0016787">
    <property type="term" value="F:hydrolase activity"/>
    <property type="evidence" value="ECO:0007669"/>
    <property type="project" value="UniProtKB-KW"/>
</dbReference>
<gene>
    <name evidence="6" type="ORF">VR7878_03970</name>
</gene>
<protein>
    <submittedName>
        <fullName evidence="6">Cyclic 3',5'-adenosine monophosphate phosphodiesterase</fullName>
    </submittedName>
</protein>
<keyword evidence="3" id="KW-0408">Iron</keyword>
<proteinExistence type="inferred from homology"/>
<dbReference type="RefSeq" id="WP_077337779.1">
    <property type="nucleotide sequence ID" value="NZ_FULE01000088.1"/>
</dbReference>
<dbReference type="PANTHER" id="PTHR42988:SF2">
    <property type="entry name" value="CYCLIC NUCLEOTIDE PHOSPHODIESTERASE CBUA0032-RELATED"/>
    <property type="match status" value="1"/>
</dbReference>
<evidence type="ECO:0000256" key="1">
    <source>
        <dbReference type="ARBA" id="ARBA00022723"/>
    </source>
</evidence>
<feature type="domain" description="Calcineurin-like phosphoesterase" evidence="5">
    <location>
        <begin position="22"/>
        <end position="104"/>
    </location>
</feature>
<evidence type="ECO:0000256" key="2">
    <source>
        <dbReference type="ARBA" id="ARBA00022801"/>
    </source>
</evidence>
<reference evidence="7" key="1">
    <citation type="submission" date="2017-02" db="EMBL/GenBank/DDBJ databases">
        <authorList>
            <person name="Rodrigo-Torres L."/>
            <person name="Arahal R.D."/>
            <person name="Lucena T."/>
        </authorList>
    </citation>
    <scope>NUCLEOTIDE SEQUENCE [LARGE SCALE GENOMIC DNA]</scope>
    <source>
        <strain evidence="7">CECT 7878</strain>
    </source>
</reference>
<dbReference type="InterPro" id="IPR050884">
    <property type="entry name" value="CNP_phosphodiesterase-III"/>
</dbReference>
<name>A0A1R4LU04_VIBR1</name>
<organism evidence="6 7">
    <name type="scientific">Vibrio ruber (strain DSM 16370 / JCM 11486 / BCRC 17186 / CECT 7878 / LMG 23124 / VR1)</name>
    <dbReference type="NCBI Taxonomy" id="1123498"/>
    <lineage>
        <taxon>Bacteria</taxon>
        <taxon>Pseudomonadati</taxon>
        <taxon>Pseudomonadota</taxon>
        <taxon>Gammaproteobacteria</taxon>
        <taxon>Vibrionales</taxon>
        <taxon>Vibrionaceae</taxon>
        <taxon>Vibrio</taxon>
    </lineage>
</organism>